<evidence type="ECO:0000313" key="2">
    <source>
        <dbReference type="EMBL" id="UMM20038.1"/>
    </source>
</evidence>
<gene>
    <name evidence="2" type="ORF">L5515_015407</name>
</gene>
<dbReference type="AlphaFoldDB" id="A0AAE9J8R9"/>
<evidence type="ECO:0000313" key="3">
    <source>
        <dbReference type="Proteomes" id="UP000829354"/>
    </source>
</evidence>
<accession>A0AAE9J8R9</accession>
<feature type="region of interest" description="Disordered" evidence="1">
    <location>
        <begin position="43"/>
        <end position="76"/>
    </location>
</feature>
<sequence>MPYNYDDLEMPEDLEDIEILPMGDHGGHEQLQQHPDHQIEESGPLVLEPGQSHAPSSQHQAYPIEESGPMIPEGFRQIQPMPQNRVPSVEQSGPLVPHPAMDQPQFPIQHYHQLHHHHHQNPPMLPREMPGPSQNAQNFPPYPFHSFQPFHHHHDFAYGHHQLRHQIFMEVKVDFDRKAKEFHRKTKEFDRKAKEFDRKTQEFDRRDKEKDQKFKKKMDEKDNQIRERDSRIDQLERQLAQRGTSAHTSFPSPETPRDLHDMPDTSSAQPLHYDSEDEIPEQGFLNQREAEWFLQRTFGGRPWRLKIQDDTAYLFNPIFFHHLKQEKRKVSGAAYIYRSSMRGVYPHVLWKDLQEDEKNVWNEVHRYLSVRQQREIEKGLIKIKEMPTRIKAEPRDEGYERFANGTGQHWQAQQVPMPQHQGYTPGPPYPGYPHPGMPMPTMPPPHPMWHQPQPENQLNTGPQNGWIGGPMMHFQMPQEAMHGQMPMEMQHRMPAEPMQAAPVPRKHVQIKEEIIDEDD</sequence>
<feature type="compositionally biased region" description="Basic and acidic residues" evidence="1">
    <location>
        <begin position="190"/>
        <end position="236"/>
    </location>
</feature>
<dbReference type="Proteomes" id="UP000829354">
    <property type="component" value="Chromosome II"/>
</dbReference>
<feature type="region of interest" description="Disordered" evidence="1">
    <location>
        <begin position="190"/>
        <end position="272"/>
    </location>
</feature>
<name>A0AAE9J8R9_CAEBR</name>
<keyword evidence="3" id="KW-1185">Reference proteome</keyword>
<protein>
    <submittedName>
        <fullName evidence="2">Uncharacterized protein</fullName>
    </submittedName>
</protein>
<organism evidence="2 3">
    <name type="scientific">Caenorhabditis briggsae</name>
    <dbReference type="NCBI Taxonomy" id="6238"/>
    <lineage>
        <taxon>Eukaryota</taxon>
        <taxon>Metazoa</taxon>
        <taxon>Ecdysozoa</taxon>
        <taxon>Nematoda</taxon>
        <taxon>Chromadorea</taxon>
        <taxon>Rhabditida</taxon>
        <taxon>Rhabditina</taxon>
        <taxon>Rhabditomorpha</taxon>
        <taxon>Rhabditoidea</taxon>
        <taxon>Rhabditidae</taxon>
        <taxon>Peloderinae</taxon>
        <taxon>Caenorhabditis</taxon>
    </lineage>
</organism>
<proteinExistence type="predicted"/>
<evidence type="ECO:0000256" key="1">
    <source>
        <dbReference type="SAM" id="MobiDB-lite"/>
    </source>
</evidence>
<dbReference type="EMBL" id="CP092621">
    <property type="protein sequence ID" value="UMM20038.1"/>
    <property type="molecule type" value="Genomic_DNA"/>
</dbReference>
<feature type="compositionally biased region" description="Polar residues" evidence="1">
    <location>
        <begin position="241"/>
        <end position="252"/>
    </location>
</feature>
<feature type="region of interest" description="Disordered" evidence="1">
    <location>
        <begin position="496"/>
        <end position="519"/>
    </location>
</feature>
<reference evidence="2 3" key="1">
    <citation type="submission" date="2022-04" db="EMBL/GenBank/DDBJ databases">
        <title>Chromosome-level reference genomes for two strains of Caenorhabditis briggsae: an improved platform for comparative genomics.</title>
        <authorList>
            <person name="Stevens L."/>
            <person name="Andersen E."/>
        </authorList>
    </citation>
    <scope>NUCLEOTIDE SEQUENCE [LARGE SCALE GENOMIC DNA]</scope>
    <source>
        <strain evidence="2">VX34</strain>
        <tissue evidence="2">Whole-organism</tissue>
    </source>
</reference>